<dbReference type="Proteomes" id="UP000006038">
    <property type="component" value="Unassembled WGS sequence"/>
</dbReference>
<evidence type="ECO:0000313" key="2">
    <source>
        <dbReference type="Proteomes" id="UP000006038"/>
    </source>
</evidence>
<protein>
    <submittedName>
        <fullName evidence="1">Uncharacterized protein</fullName>
    </submittedName>
</protein>
<dbReference type="HOGENOM" id="CLU_2726207_0_0_1"/>
<sequence>MLTRNTSSLQYIRHFRRCKSKDSYGRFLLCEIPGIFSELKCLCITQQYLPFDQTIFGHTSYPLTLENPLKIY</sequence>
<dbReference type="EnsemblPlants" id="OB02G15100.1">
    <property type="protein sequence ID" value="OB02G15100.1"/>
    <property type="gene ID" value="OB02G15100"/>
</dbReference>
<dbReference type="AlphaFoldDB" id="J3LA43"/>
<keyword evidence="2" id="KW-1185">Reference proteome</keyword>
<accession>J3LA43</accession>
<evidence type="ECO:0000313" key="1">
    <source>
        <dbReference type="EnsemblPlants" id="OB02G15100.1"/>
    </source>
</evidence>
<name>J3LA43_ORYBR</name>
<dbReference type="Gramene" id="OB02G15100.1">
    <property type="protein sequence ID" value="OB02G15100.1"/>
    <property type="gene ID" value="OB02G15100"/>
</dbReference>
<organism evidence="1">
    <name type="scientific">Oryza brachyantha</name>
    <name type="common">malo sina</name>
    <dbReference type="NCBI Taxonomy" id="4533"/>
    <lineage>
        <taxon>Eukaryota</taxon>
        <taxon>Viridiplantae</taxon>
        <taxon>Streptophyta</taxon>
        <taxon>Embryophyta</taxon>
        <taxon>Tracheophyta</taxon>
        <taxon>Spermatophyta</taxon>
        <taxon>Magnoliopsida</taxon>
        <taxon>Liliopsida</taxon>
        <taxon>Poales</taxon>
        <taxon>Poaceae</taxon>
        <taxon>BOP clade</taxon>
        <taxon>Oryzoideae</taxon>
        <taxon>Oryzeae</taxon>
        <taxon>Oryzinae</taxon>
        <taxon>Oryza</taxon>
    </lineage>
</organism>
<reference evidence="1" key="1">
    <citation type="submission" date="2013-04" db="UniProtKB">
        <authorList>
            <consortium name="EnsemblPlants"/>
        </authorList>
    </citation>
    <scope>IDENTIFICATION</scope>
</reference>
<proteinExistence type="predicted"/>